<organism evidence="2 3">
    <name type="scientific">Coccomyxa subellipsoidea</name>
    <dbReference type="NCBI Taxonomy" id="248742"/>
    <lineage>
        <taxon>Eukaryota</taxon>
        <taxon>Viridiplantae</taxon>
        <taxon>Chlorophyta</taxon>
        <taxon>core chlorophytes</taxon>
        <taxon>Trebouxiophyceae</taxon>
        <taxon>Trebouxiophyceae incertae sedis</taxon>
        <taxon>Coccomyxaceae</taxon>
        <taxon>Coccomyxa</taxon>
    </lineage>
</organism>
<dbReference type="EMBL" id="JALJOT010000003">
    <property type="protein sequence ID" value="KAK9916383.1"/>
    <property type="molecule type" value="Genomic_DNA"/>
</dbReference>
<name>A0ABR2YX91_9CHLO</name>
<protein>
    <recommendedName>
        <fullName evidence="4">ATP-binding protein</fullName>
    </recommendedName>
</protein>
<reference evidence="2 3" key="1">
    <citation type="journal article" date="2024" name="Nat. Commun.">
        <title>Phylogenomics reveals the evolutionary origins of lichenization in chlorophyte algae.</title>
        <authorList>
            <person name="Puginier C."/>
            <person name="Libourel C."/>
            <person name="Otte J."/>
            <person name="Skaloud P."/>
            <person name="Haon M."/>
            <person name="Grisel S."/>
            <person name="Petersen M."/>
            <person name="Berrin J.G."/>
            <person name="Delaux P.M."/>
            <person name="Dal Grande F."/>
            <person name="Keller J."/>
        </authorList>
    </citation>
    <scope>NUCLEOTIDE SEQUENCE [LARGE SCALE GENOMIC DNA]</scope>
    <source>
        <strain evidence="2 3">SAG 216-7</strain>
    </source>
</reference>
<keyword evidence="3" id="KW-1185">Reference proteome</keyword>
<accession>A0ABR2YX91</accession>
<evidence type="ECO:0000313" key="2">
    <source>
        <dbReference type="EMBL" id="KAK9916383.1"/>
    </source>
</evidence>
<dbReference type="Proteomes" id="UP001491310">
    <property type="component" value="Unassembled WGS sequence"/>
</dbReference>
<evidence type="ECO:0000313" key="3">
    <source>
        <dbReference type="Proteomes" id="UP001491310"/>
    </source>
</evidence>
<sequence length="680" mass="74112">MVSAINNIKVSHGHWKRGASDLDLYEAVQELLENAMDNGTGISSTFFAEEASSLGHTRGYTAKHLVDKKGLGRHGGGMKNSLPPLADDVYTFVCHGHGKDRERYIVRNGETLNKALVTDGKESLQWAYLPVPTDFVYKAKLDKDSGISAAVQLLAKTPEKMTQIVLEGTKMMLAGEDSAFKDSLAALLDLFKEFGEGTGTMFVIAAPCSEPPNRLIPATLNGRPDLVREDDDPANRTSVSQHIAQIYILDPLFRGLREALWNAQNAGRAFEDLPIKFYVQRQKHPVDFGTNSIVAASKASGVVSPVIPILHPRGTLGWLLLAYQDKEATPRFNMANNKRSGLHMAIVCRMLKPEPSFFSKSDSQSQFMIKAEYFERKHAYDHLEDMLSVDESLLEGVPEEMRPKMPFSLEDAISWNKRAGSRNHYWTLGGAGVTGVFVANEAIFTVNVDKDDLKDSQLTAFLHAKLMEHMMAWVYANPPPDMMAAMTQHEQYLAKKAAAAAARAAKAAAMKAAREAQGAVKREEAAPKTPKRSTSARAAKSKASSRITSKLALEGAPEHVALGAYLRKVSASATKKSAKRQLQPEDSNDVTAPKTPVAGQQEKRPRQADSIAGSGGDANVDLEWEAFLGEPAKRRAADASITAATLIGRKVMAVVADTPSAEQLQRLDAMFKALGKMPVG</sequence>
<evidence type="ECO:0008006" key="4">
    <source>
        <dbReference type="Google" id="ProtNLM"/>
    </source>
</evidence>
<feature type="region of interest" description="Disordered" evidence="1">
    <location>
        <begin position="576"/>
        <end position="617"/>
    </location>
</feature>
<comment type="caution">
    <text evidence="2">The sequence shown here is derived from an EMBL/GenBank/DDBJ whole genome shotgun (WGS) entry which is preliminary data.</text>
</comment>
<feature type="compositionally biased region" description="Low complexity" evidence="1">
    <location>
        <begin position="532"/>
        <end position="547"/>
    </location>
</feature>
<evidence type="ECO:0000256" key="1">
    <source>
        <dbReference type="SAM" id="MobiDB-lite"/>
    </source>
</evidence>
<feature type="region of interest" description="Disordered" evidence="1">
    <location>
        <begin position="516"/>
        <end position="547"/>
    </location>
</feature>
<gene>
    <name evidence="2" type="ORF">WJX75_002074</name>
</gene>
<proteinExistence type="predicted"/>